<sequence>MSKKTSLSHTDRQRLEFLTSHLRSSARPSVKARYENELAQLLEGKELSRGDMALAAYYLGNSGTDGSESQQLSRDFAAAYRATPAE</sequence>
<name>A0A5E7RM12_PSEFL</name>
<gene>
    <name evidence="1" type="ORF">PS918_01794</name>
</gene>
<accession>A0A5E7RM12</accession>
<dbReference type="Proteomes" id="UP000326611">
    <property type="component" value="Unassembled WGS sequence"/>
</dbReference>
<dbReference type="AlphaFoldDB" id="A0A5E7RM12"/>
<protein>
    <submittedName>
        <fullName evidence="1">Uncharacterized protein</fullName>
    </submittedName>
</protein>
<organism evidence="1 2">
    <name type="scientific">Pseudomonas fluorescens</name>
    <dbReference type="NCBI Taxonomy" id="294"/>
    <lineage>
        <taxon>Bacteria</taxon>
        <taxon>Pseudomonadati</taxon>
        <taxon>Pseudomonadota</taxon>
        <taxon>Gammaproteobacteria</taxon>
        <taxon>Pseudomonadales</taxon>
        <taxon>Pseudomonadaceae</taxon>
        <taxon>Pseudomonas</taxon>
    </lineage>
</organism>
<dbReference type="OrthoDB" id="7003152at2"/>
<dbReference type="EMBL" id="CABVIY010000002">
    <property type="protein sequence ID" value="VVP75482.1"/>
    <property type="molecule type" value="Genomic_DNA"/>
</dbReference>
<proteinExistence type="predicted"/>
<evidence type="ECO:0000313" key="1">
    <source>
        <dbReference type="EMBL" id="VVP75482.1"/>
    </source>
</evidence>
<reference evidence="1 2" key="1">
    <citation type="submission" date="2019-09" db="EMBL/GenBank/DDBJ databases">
        <authorList>
            <person name="Chandra G."/>
            <person name="Truman W A."/>
        </authorList>
    </citation>
    <scope>NUCLEOTIDE SEQUENCE [LARGE SCALE GENOMIC DNA]</scope>
    <source>
        <strain evidence="1">PS918</strain>
    </source>
</reference>
<dbReference type="RefSeq" id="WP_150769901.1">
    <property type="nucleotide sequence ID" value="NZ_CABVIY010000002.1"/>
</dbReference>
<evidence type="ECO:0000313" key="2">
    <source>
        <dbReference type="Proteomes" id="UP000326611"/>
    </source>
</evidence>